<name>A0A4Z2IHV3_9TELE</name>
<evidence type="ECO:0000313" key="1">
    <source>
        <dbReference type="EMBL" id="TNN77560.1"/>
    </source>
</evidence>
<protein>
    <submittedName>
        <fullName evidence="1">Uncharacterized protein</fullName>
    </submittedName>
</protein>
<keyword evidence="2" id="KW-1185">Reference proteome</keyword>
<accession>A0A4Z2IHV3</accession>
<sequence>MSMAADALMELPAEPESTNIWALILSVSASFSTTFCVCWEISSFVFSLSLQTTGSKQSGPGVLKYPPLPQQFGSLGCPVLHRADESQRRSWHKVTQLASFCCATLIFLRGGVSINGAHSHHWNFGEATAALWAAFRLEAKGELPSQSITGSCAFGAPVTILRLTGGIPGRQAIRHDALCR</sequence>
<proteinExistence type="predicted"/>
<reference evidence="1 2" key="1">
    <citation type="submission" date="2019-03" db="EMBL/GenBank/DDBJ databases">
        <title>First draft genome of Liparis tanakae, snailfish: a comprehensive survey of snailfish specific genes.</title>
        <authorList>
            <person name="Kim W."/>
            <person name="Song I."/>
            <person name="Jeong J.-H."/>
            <person name="Kim D."/>
            <person name="Kim S."/>
            <person name="Ryu S."/>
            <person name="Song J.Y."/>
            <person name="Lee S.K."/>
        </authorList>
    </citation>
    <scope>NUCLEOTIDE SEQUENCE [LARGE SCALE GENOMIC DNA]</scope>
    <source>
        <tissue evidence="1">Muscle</tissue>
    </source>
</reference>
<dbReference type="AlphaFoldDB" id="A0A4Z2IHV3"/>
<dbReference type="EMBL" id="SRLO01000081">
    <property type="protein sequence ID" value="TNN77560.1"/>
    <property type="molecule type" value="Genomic_DNA"/>
</dbReference>
<gene>
    <name evidence="1" type="ORF">EYF80_012150</name>
</gene>
<organism evidence="1 2">
    <name type="scientific">Liparis tanakae</name>
    <name type="common">Tanaka's snailfish</name>
    <dbReference type="NCBI Taxonomy" id="230148"/>
    <lineage>
        <taxon>Eukaryota</taxon>
        <taxon>Metazoa</taxon>
        <taxon>Chordata</taxon>
        <taxon>Craniata</taxon>
        <taxon>Vertebrata</taxon>
        <taxon>Euteleostomi</taxon>
        <taxon>Actinopterygii</taxon>
        <taxon>Neopterygii</taxon>
        <taxon>Teleostei</taxon>
        <taxon>Neoteleostei</taxon>
        <taxon>Acanthomorphata</taxon>
        <taxon>Eupercaria</taxon>
        <taxon>Perciformes</taxon>
        <taxon>Cottioidei</taxon>
        <taxon>Cottales</taxon>
        <taxon>Liparidae</taxon>
        <taxon>Liparis</taxon>
    </lineage>
</organism>
<dbReference type="Proteomes" id="UP000314294">
    <property type="component" value="Unassembled WGS sequence"/>
</dbReference>
<comment type="caution">
    <text evidence="1">The sequence shown here is derived from an EMBL/GenBank/DDBJ whole genome shotgun (WGS) entry which is preliminary data.</text>
</comment>
<evidence type="ECO:0000313" key="2">
    <source>
        <dbReference type="Proteomes" id="UP000314294"/>
    </source>
</evidence>